<dbReference type="GO" id="GO:0006508">
    <property type="term" value="P:proteolysis"/>
    <property type="evidence" value="ECO:0007669"/>
    <property type="project" value="InterPro"/>
</dbReference>
<name>A0A327XC77_LARAB</name>
<dbReference type="CDD" id="cd01301">
    <property type="entry name" value="rDP_like"/>
    <property type="match status" value="1"/>
</dbReference>
<dbReference type="SUPFAM" id="SSF51556">
    <property type="entry name" value="Metallo-dependent hydrolases"/>
    <property type="match status" value="1"/>
</dbReference>
<dbReference type="PANTHER" id="PTHR10443:SF12">
    <property type="entry name" value="DIPEPTIDASE"/>
    <property type="match status" value="1"/>
</dbReference>
<evidence type="ECO:0000313" key="1">
    <source>
        <dbReference type="EMBL" id="RAK03232.1"/>
    </source>
</evidence>
<dbReference type="OrthoDB" id="9804920at2"/>
<dbReference type="AlphaFoldDB" id="A0A327XC77"/>
<proteinExistence type="predicted"/>
<gene>
    <name evidence="1" type="ORF">LX87_01354</name>
</gene>
<dbReference type="Proteomes" id="UP000248790">
    <property type="component" value="Unassembled WGS sequence"/>
</dbReference>
<dbReference type="Gene3D" id="3.20.20.140">
    <property type="entry name" value="Metal-dependent hydrolases"/>
    <property type="match status" value="1"/>
</dbReference>
<organism evidence="1 2">
    <name type="scientific">Larkinella arboricola</name>
    <dbReference type="NCBI Taxonomy" id="643671"/>
    <lineage>
        <taxon>Bacteria</taxon>
        <taxon>Pseudomonadati</taxon>
        <taxon>Bacteroidota</taxon>
        <taxon>Cytophagia</taxon>
        <taxon>Cytophagales</taxon>
        <taxon>Spirosomataceae</taxon>
        <taxon>Larkinella</taxon>
    </lineage>
</organism>
<dbReference type="PANTHER" id="PTHR10443">
    <property type="entry name" value="MICROSOMAL DIPEPTIDASE"/>
    <property type="match status" value="1"/>
</dbReference>
<dbReference type="Pfam" id="PF01244">
    <property type="entry name" value="Peptidase_M19"/>
    <property type="match status" value="1"/>
</dbReference>
<evidence type="ECO:0000313" key="2">
    <source>
        <dbReference type="Proteomes" id="UP000248790"/>
    </source>
</evidence>
<reference evidence="1 2" key="1">
    <citation type="submission" date="2018-06" db="EMBL/GenBank/DDBJ databases">
        <title>Genomic Encyclopedia of Archaeal and Bacterial Type Strains, Phase II (KMG-II): from individual species to whole genera.</title>
        <authorList>
            <person name="Goeker M."/>
        </authorList>
    </citation>
    <scope>NUCLEOTIDE SEQUENCE [LARGE SCALE GENOMIC DNA]</scope>
    <source>
        <strain evidence="1 2">DSM 21851</strain>
    </source>
</reference>
<sequence>MNALFSFFLVSALFFLSSDRLSRKAHKIHQRVLTLDTHADAPIMMVKKGFDVGERHDWVRDKSQIDFPRMKEGGMDAMFFAVYMAQGPRTPEGHANAKARALEIFQSIHDALKKHPDQAELATTPADAYRIEKAGKRAVFIGMENGYPVGEDLSLLKMYYDLGCRYITLSHFANNAICDSATDPDGPIHNGLSPFGRQVVQEMNRLGILIDVSHVSDKSFYDALALSKAPLIASHSNVRALCDFPRNMTDDMIKALAAKGGVIQVNFVSDYLRKPSDEHRQALNAVRMSSVGRAVTPQLQAQLDAKADSIQKRYAYERASVADIVKHIDYIVRLVGIDHVGIGSDFDGGGGVNGLEDVSQIEALTLELVRKGYSEGDIAKIWGGNLLRVLGQAKVAQ</sequence>
<dbReference type="EMBL" id="QLMC01000001">
    <property type="protein sequence ID" value="RAK03232.1"/>
    <property type="molecule type" value="Genomic_DNA"/>
</dbReference>
<dbReference type="RefSeq" id="WP_111627355.1">
    <property type="nucleotide sequence ID" value="NZ_QLMC01000001.1"/>
</dbReference>
<dbReference type="InterPro" id="IPR032466">
    <property type="entry name" value="Metal_Hydrolase"/>
</dbReference>
<comment type="caution">
    <text evidence="1">The sequence shown here is derived from an EMBL/GenBank/DDBJ whole genome shotgun (WGS) entry which is preliminary data.</text>
</comment>
<dbReference type="InterPro" id="IPR008257">
    <property type="entry name" value="Pept_M19"/>
</dbReference>
<dbReference type="PROSITE" id="PS51365">
    <property type="entry name" value="RENAL_DIPEPTIDASE_2"/>
    <property type="match status" value="1"/>
</dbReference>
<dbReference type="Gene3D" id="1.10.287.650">
    <property type="entry name" value="L27 domain"/>
    <property type="match status" value="1"/>
</dbReference>
<protein>
    <submittedName>
        <fullName evidence="1">Membrane dipeptidase</fullName>
    </submittedName>
</protein>
<accession>A0A327XC77</accession>
<dbReference type="GO" id="GO:0070573">
    <property type="term" value="F:metallodipeptidase activity"/>
    <property type="evidence" value="ECO:0007669"/>
    <property type="project" value="InterPro"/>
</dbReference>
<keyword evidence="2" id="KW-1185">Reference proteome</keyword>